<dbReference type="InterPro" id="IPR004365">
    <property type="entry name" value="NA-bd_OB_tRNA"/>
</dbReference>
<dbReference type="GO" id="GO:0000724">
    <property type="term" value="P:double-strand break repair via homologous recombination"/>
    <property type="evidence" value="ECO:0007669"/>
    <property type="project" value="TreeGrafter"/>
</dbReference>
<dbReference type="InterPro" id="IPR012340">
    <property type="entry name" value="NA-bd_OB-fold"/>
</dbReference>
<sequence length="95" mass="9985">MPGIASLKPNSSATFEGTITAISAVRDVSTSRGPSKVADATIQDETGTIALTLWGADTTKYKVGQKVKVVDGWAKEYRGKLQVSMGRSGRVEVVG</sequence>
<dbReference type="Gene3D" id="2.40.50.140">
    <property type="entry name" value="Nucleic acid-binding proteins"/>
    <property type="match status" value="1"/>
</dbReference>
<dbReference type="PANTHER" id="PTHR13356">
    <property type="entry name" value="OB FOLD NUCLEIC ACID BINDING PROTEIN-RELATED"/>
    <property type="match status" value="1"/>
</dbReference>
<dbReference type="PANTHER" id="PTHR13356:SF0">
    <property type="entry name" value="SOSS COMPLEX SUBUNIT B HOMOLOG"/>
    <property type="match status" value="1"/>
</dbReference>
<dbReference type="AlphaFoldDB" id="T1BB15"/>
<evidence type="ECO:0000259" key="2">
    <source>
        <dbReference type="Pfam" id="PF01336"/>
    </source>
</evidence>
<dbReference type="EMBL" id="AUZY01007113">
    <property type="protein sequence ID" value="EQD51475.1"/>
    <property type="molecule type" value="Genomic_DNA"/>
</dbReference>
<comment type="caution">
    <text evidence="3">The sequence shown here is derived from an EMBL/GenBank/DDBJ whole genome shotgun (WGS) entry which is preliminary data.</text>
</comment>
<protein>
    <submittedName>
        <fullName evidence="3">Single-stranded DNA-binding protein</fullName>
    </submittedName>
</protein>
<evidence type="ECO:0000256" key="1">
    <source>
        <dbReference type="ARBA" id="ARBA00023125"/>
    </source>
</evidence>
<reference evidence="3" key="1">
    <citation type="submission" date="2013-08" db="EMBL/GenBank/DDBJ databases">
        <authorList>
            <person name="Mendez C."/>
            <person name="Richter M."/>
            <person name="Ferrer M."/>
            <person name="Sanchez J."/>
        </authorList>
    </citation>
    <scope>NUCLEOTIDE SEQUENCE</scope>
</reference>
<dbReference type="InterPro" id="IPR051231">
    <property type="entry name" value="SOSS-B"/>
</dbReference>
<keyword evidence="1 3" id="KW-0238">DNA-binding</keyword>
<dbReference type="GO" id="GO:0003677">
    <property type="term" value="F:DNA binding"/>
    <property type="evidence" value="ECO:0007669"/>
    <property type="project" value="UniProtKB-KW"/>
</dbReference>
<dbReference type="CDD" id="cd04491">
    <property type="entry name" value="SoSSB_OBF"/>
    <property type="match status" value="1"/>
</dbReference>
<dbReference type="SUPFAM" id="SSF50249">
    <property type="entry name" value="Nucleic acid-binding proteins"/>
    <property type="match status" value="1"/>
</dbReference>
<accession>T1BB15</accession>
<dbReference type="Pfam" id="PF01336">
    <property type="entry name" value="tRNA_anti-codon"/>
    <property type="match status" value="1"/>
</dbReference>
<dbReference type="GO" id="GO:0010212">
    <property type="term" value="P:response to ionizing radiation"/>
    <property type="evidence" value="ECO:0007669"/>
    <property type="project" value="TreeGrafter"/>
</dbReference>
<evidence type="ECO:0000313" key="3">
    <source>
        <dbReference type="EMBL" id="EQD51475.1"/>
    </source>
</evidence>
<proteinExistence type="predicted"/>
<reference evidence="3" key="2">
    <citation type="journal article" date="2014" name="ISME J.">
        <title>Microbial stratification in low pH oxic and suboxic macroscopic growths along an acid mine drainage.</title>
        <authorList>
            <person name="Mendez-Garcia C."/>
            <person name="Mesa V."/>
            <person name="Sprenger R.R."/>
            <person name="Richter M."/>
            <person name="Diez M.S."/>
            <person name="Solano J."/>
            <person name="Bargiela R."/>
            <person name="Golyshina O.V."/>
            <person name="Manteca A."/>
            <person name="Ramos J.L."/>
            <person name="Gallego J.R."/>
            <person name="Llorente I."/>
            <person name="Martins Dos Santos V.A."/>
            <person name="Jensen O.N."/>
            <person name="Pelaez A.I."/>
            <person name="Sanchez J."/>
            <person name="Ferrer M."/>
        </authorList>
    </citation>
    <scope>NUCLEOTIDE SEQUENCE</scope>
</reference>
<gene>
    <name evidence="3" type="ORF">B1B_11002</name>
</gene>
<feature type="domain" description="OB" evidence="2">
    <location>
        <begin position="14"/>
        <end position="84"/>
    </location>
</feature>
<organism evidence="3">
    <name type="scientific">mine drainage metagenome</name>
    <dbReference type="NCBI Taxonomy" id="410659"/>
    <lineage>
        <taxon>unclassified sequences</taxon>
        <taxon>metagenomes</taxon>
        <taxon>ecological metagenomes</taxon>
    </lineage>
</organism>
<name>T1BB15_9ZZZZ</name>